<evidence type="ECO:0000313" key="1">
    <source>
        <dbReference type="EMBL" id="NHN84498.1"/>
    </source>
</evidence>
<accession>A0ABX0JR32</accession>
<dbReference type="Pfam" id="PF13704">
    <property type="entry name" value="Glyco_tranf_2_4"/>
    <property type="match status" value="1"/>
</dbReference>
<dbReference type="RefSeq" id="WP_173582887.1">
    <property type="nucleotide sequence ID" value="NZ_WOTB01000007.1"/>
</dbReference>
<proteinExistence type="predicted"/>
<sequence>MKVAAVLVVENESDDVAWWIAHHAALGFSALIVCDNASTDGTWTLLQAARGVADVRPHRTDRVMSRDELRPFALEMAVSRYGSEFDLMGVFDIQDYLTPEPGAELTDLLPSPEEHAVDGVVFSVRIHGGNSYVGVPWMSPLQAYPRHAPEDFAFHEQGILFVRPKNVRERGAGRYVGLRPDGERFLTPAGRDAEAWNGGWLPEWSRACVRRFAVRSMTHRVRLLERTPGADRRDPEWFVLDRNDIDSGIGASGAGSQASVTEQIVGAIYRSAWSGFVRHRAFERVLSAPDTGMSGFGHTERPRFFTVRGSGGLVLAYDTESSRLFGCPDEELVPEGRYRRILVCVWESMPEWIVLVREDAVSDMTVCLCSDFIGVPQAFFPFEVRKTNGGDAAFWSPVLKRFLTMIDGDGAVWCNRLEVQGWETFRLEPVDGRGPDWIVDSIGLLPSVVREGLTAETFARLSDVLEIEQSGIIPLVFTMLPVEQQRHVLLAHPGMFPPSMLRVRD</sequence>
<reference evidence="1 2" key="1">
    <citation type="journal article" date="2020" name="Int. J. Syst. Evol. Microbiol.">
        <title>Novel acetic acid bacteria from cider fermentations: Acetobacter conturbans sp. nov. and Acetobacter fallax sp. nov.</title>
        <authorList>
            <person name="Sombolestani A.S."/>
            <person name="Cleenwerck I."/>
            <person name="Cnockaert M."/>
            <person name="Borremans W."/>
            <person name="Wieme A.D."/>
            <person name="De Vuyst L."/>
            <person name="Vandamme P."/>
        </authorList>
    </citation>
    <scope>NUCLEOTIDE SEQUENCE [LARGE SCALE GENOMIC DNA]</scope>
    <source>
        <strain evidence="1 2">LMG 30640</strain>
    </source>
</reference>
<name>A0ABX0JR32_9PROT</name>
<keyword evidence="2" id="KW-1185">Reference proteome</keyword>
<comment type="caution">
    <text evidence="1">The sequence shown here is derived from an EMBL/GenBank/DDBJ whole genome shotgun (WGS) entry which is preliminary data.</text>
</comment>
<protein>
    <recommendedName>
        <fullName evidence="3">Glycosyl transferase family 2</fullName>
    </recommendedName>
</protein>
<organism evidence="1 2">
    <name type="scientific">Acetobacter musti</name>
    <dbReference type="NCBI Taxonomy" id="864732"/>
    <lineage>
        <taxon>Bacteria</taxon>
        <taxon>Pseudomonadati</taxon>
        <taxon>Pseudomonadota</taxon>
        <taxon>Alphaproteobacteria</taxon>
        <taxon>Acetobacterales</taxon>
        <taxon>Acetobacteraceae</taxon>
        <taxon>Acetobacter</taxon>
    </lineage>
</organism>
<gene>
    <name evidence="1" type="ORF">GOB93_07550</name>
</gene>
<dbReference type="SUPFAM" id="SSF53448">
    <property type="entry name" value="Nucleotide-diphospho-sugar transferases"/>
    <property type="match status" value="1"/>
</dbReference>
<evidence type="ECO:0000313" key="2">
    <source>
        <dbReference type="Proteomes" id="UP000635278"/>
    </source>
</evidence>
<dbReference type="Proteomes" id="UP000635278">
    <property type="component" value="Unassembled WGS sequence"/>
</dbReference>
<evidence type="ECO:0008006" key="3">
    <source>
        <dbReference type="Google" id="ProtNLM"/>
    </source>
</evidence>
<dbReference type="InterPro" id="IPR029044">
    <property type="entry name" value="Nucleotide-diphossugar_trans"/>
</dbReference>
<dbReference type="EMBL" id="WOTB01000007">
    <property type="protein sequence ID" value="NHN84498.1"/>
    <property type="molecule type" value="Genomic_DNA"/>
</dbReference>